<dbReference type="PANTHER" id="PTHR46443">
    <property type="entry name" value="FCS-LIKE ZINC FINGER 8"/>
    <property type="match status" value="1"/>
</dbReference>
<comment type="caution">
    <text evidence="7">The sequence shown here is derived from an EMBL/GenBank/DDBJ whole genome shotgun (WGS) entry which is preliminary data.</text>
</comment>
<feature type="domain" description="FLZ-type" evidence="6">
    <location>
        <begin position="202"/>
        <end position="246"/>
    </location>
</feature>
<reference evidence="7 8" key="1">
    <citation type="submission" date="2024-01" db="EMBL/GenBank/DDBJ databases">
        <title>The genomes of 5 underutilized Papilionoideae crops provide insights into root nodulation and disease resistanc.</title>
        <authorList>
            <person name="Jiang F."/>
        </authorList>
    </citation>
    <scope>NUCLEOTIDE SEQUENCE [LARGE SCALE GENOMIC DNA]</scope>
    <source>
        <strain evidence="7">LVBAO_FW01</strain>
        <tissue evidence="7">Leaves</tissue>
    </source>
</reference>
<dbReference type="PROSITE" id="PS51795">
    <property type="entry name" value="ZF_FLZ"/>
    <property type="match status" value="1"/>
</dbReference>
<dbReference type="Pfam" id="PF04570">
    <property type="entry name" value="zf-FLZ"/>
    <property type="match status" value="1"/>
</dbReference>
<dbReference type="AlphaFoldDB" id="A0AAN9M444"/>
<dbReference type="EMBL" id="JAYMYQ010000003">
    <property type="protein sequence ID" value="KAK7345834.1"/>
    <property type="molecule type" value="Genomic_DNA"/>
</dbReference>
<dbReference type="InterPro" id="IPR044593">
    <property type="entry name" value="FLZ8/MARD1"/>
</dbReference>
<keyword evidence="3" id="KW-0862">Zinc</keyword>
<evidence type="ECO:0000313" key="7">
    <source>
        <dbReference type="EMBL" id="KAK7345834.1"/>
    </source>
</evidence>
<keyword evidence="3" id="KW-0863">Zinc-finger</keyword>
<keyword evidence="2" id="KW-0479">Metal-binding</keyword>
<keyword evidence="8" id="KW-1185">Reference proteome</keyword>
<name>A0AAN9M444_CANGL</name>
<gene>
    <name evidence="7" type="ORF">VNO77_16446</name>
</gene>
<evidence type="ECO:0000313" key="8">
    <source>
        <dbReference type="Proteomes" id="UP001367508"/>
    </source>
</evidence>
<protein>
    <recommendedName>
        <fullName evidence="6">FLZ-type domain-containing protein</fullName>
    </recommendedName>
</protein>
<dbReference type="InterPro" id="IPR007650">
    <property type="entry name" value="Zf-FLZ_dom"/>
</dbReference>
<evidence type="ECO:0000256" key="5">
    <source>
        <dbReference type="SAM" id="MobiDB-lite"/>
    </source>
</evidence>
<feature type="zinc finger region" description="FLZ-type" evidence="4">
    <location>
        <begin position="202"/>
        <end position="246"/>
    </location>
</feature>
<feature type="region of interest" description="Disordered" evidence="5">
    <location>
        <begin position="1"/>
        <end position="26"/>
    </location>
</feature>
<sequence>MLLRNRSRAVTKPGLMGDHSSQSCPNHSYKRTIPSLFASPKFRDFTVKCFSGAEALRSPTSILDTRALSPFSNPLSHEAIISPKLHSENKIDAKGIGLALVDSIHQSSAKPNSGNVLLGTKLRVKTPPSFTCAAAVDFGDKTKDSPLVSGTYVVSLSEMELSEEYTCVISHGPNPKTTHIFHNCIVESYSSIPNSPHSPSQNFLSFCYTCKNRLQHTKDIFIYRGDKAFCSEECRHQEILLDDAQNSEFDTYS</sequence>
<evidence type="ECO:0000256" key="2">
    <source>
        <dbReference type="ARBA" id="ARBA00022723"/>
    </source>
</evidence>
<proteinExistence type="inferred from homology"/>
<comment type="similarity">
    <text evidence="1">Belongs to the FLZ family.</text>
</comment>
<evidence type="ECO:0000256" key="1">
    <source>
        <dbReference type="ARBA" id="ARBA00009374"/>
    </source>
</evidence>
<dbReference type="GO" id="GO:0008270">
    <property type="term" value="F:zinc ion binding"/>
    <property type="evidence" value="ECO:0007669"/>
    <property type="project" value="UniProtKB-KW"/>
</dbReference>
<evidence type="ECO:0000259" key="6">
    <source>
        <dbReference type="PROSITE" id="PS51795"/>
    </source>
</evidence>
<dbReference type="Proteomes" id="UP001367508">
    <property type="component" value="Unassembled WGS sequence"/>
</dbReference>
<evidence type="ECO:0000256" key="4">
    <source>
        <dbReference type="PROSITE-ProRule" id="PRU01131"/>
    </source>
</evidence>
<organism evidence="7 8">
    <name type="scientific">Canavalia gladiata</name>
    <name type="common">Sword bean</name>
    <name type="synonym">Dolichos gladiatus</name>
    <dbReference type="NCBI Taxonomy" id="3824"/>
    <lineage>
        <taxon>Eukaryota</taxon>
        <taxon>Viridiplantae</taxon>
        <taxon>Streptophyta</taxon>
        <taxon>Embryophyta</taxon>
        <taxon>Tracheophyta</taxon>
        <taxon>Spermatophyta</taxon>
        <taxon>Magnoliopsida</taxon>
        <taxon>eudicotyledons</taxon>
        <taxon>Gunneridae</taxon>
        <taxon>Pentapetalae</taxon>
        <taxon>rosids</taxon>
        <taxon>fabids</taxon>
        <taxon>Fabales</taxon>
        <taxon>Fabaceae</taxon>
        <taxon>Papilionoideae</taxon>
        <taxon>50 kb inversion clade</taxon>
        <taxon>NPAAA clade</taxon>
        <taxon>indigoferoid/millettioid clade</taxon>
        <taxon>Phaseoleae</taxon>
        <taxon>Canavalia</taxon>
    </lineage>
</organism>
<dbReference type="PANTHER" id="PTHR46443:SF3">
    <property type="entry name" value="PROTEIN MARD1"/>
    <property type="match status" value="1"/>
</dbReference>
<accession>A0AAN9M444</accession>
<evidence type="ECO:0000256" key="3">
    <source>
        <dbReference type="ARBA" id="ARBA00022771"/>
    </source>
</evidence>